<dbReference type="InterPro" id="IPR011761">
    <property type="entry name" value="ATP-grasp"/>
</dbReference>
<dbReference type="PANTHER" id="PTHR43585:SF2">
    <property type="entry name" value="ATP-GRASP ENZYME FSQD"/>
    <property type="match status" value="1"/>
</dbReference>
<keyword evidence="1 6" id="KW-0436">Ligase</keyword>
<reference evidence="6 7" key="1">
    <citation type="submission" date="2016-08" db="EMBL/GenBank/DDBJ databases">
        <title>Complete Genome Sequence Of The Indigo Reducing Clostridium isatidis DSM15098.</title>
        <authorList>
            <person name="Little G.T."/>
            <person name="Minton N.P."/>
        </authorList>
    </citation>
    <scope>NUCLEOTIDE SEQUENCE [LARGE SCALE GENOMIC DNA]</scope>
    <source>
        <strain evidence="6 7">DSM 15098</strain>
    </source>
</reference>
<keyword evidence="3 4" id="KW-0067">ATP-binding</keyword>
<evidence type="ECO:0000256" key="4">
    <source>
        <dbReference type="PROSITE-ProRule" id="PRU00409"/>
    </source>
</evidence>
<dbReference type="SUPFAM" id="SSF51735">
    <property type="entry name" value="NAD(P)-binding Rossmann-fold domains"/>
    <property type="match status" value="1"/>
</dbReference>
<dbReference type="Gene3D" id="3.40.50.20">
    <property type="match status" value="1"/>
</dbReference>
<evidence type="ECO:0000313" key="6">
    <source>
        <dbReference type="EMBL" id="ASW42451.1"/>
    </source>
</evidence>
<dbReference type="OrthoDB" id="9813261at2"/>
<dbReference type="Gene3D" id="3.30.470.20">
    <property type="entry name" value="ATP-grasp fold, B domain"/>
    <property type="match status" value="1"/>
</dbReference>
<dbReference type="PROSITE" id="PS50975">
    <property type="entry name" value="ATP_GRASP"/>
    <property type="match status" value="1"/>
</dbReference>
<dbReference type="Pfam" id="PF13535">
    <property type="entry name" value="ATP-grasp_4"/>
    <property type="match status" value="1"/>
</dbReference>
<dbReference type="InterPro" id="IPR036291">
    <property type="entry name" value="NAD(P)-bd_dom_sf"/>
</dbReference>
<protein>
    <submittedName>
        <fullName evidence="6">Carboxylate--amine ligase</fullName>
    </submittedName>
</protein>
<dbReference type="InterPro" id="IPR052032">
    <property type="entry name" value="ATP-dep_AA_Ligase"/>
</dbReference>
<evidence type="ECO:0000313" key="7">
    <source>
        <dbReference type="Proteomes" id="UP000264883"/>
    </source>
</evidence>
<dbReference type="SUPFAM" id="SSF56059">
    <property type="entry name" value="Glutathione synthetase ATP-binding domain-like"/>
    <property type="match status" value="1"/>
</dbReference>
<keyword evidence="7" id="KW-1185">Reference proteome</keyword>
<dbReference type="RefSeq" id="WP_119864587.1">
    <property type="nucleotide sequence ID" value="NZ_CP016786.1"/>
</dbReference>
<evidence type="ECO:0000256" key="3">
    <source>
        <dbReference type="ARBA" id="ARBA00022840"/>
    </source>
</evidence>
<evidence type="ECO:0000256" key="1">
    <source>
        <dbReference type="ARBA" id="ARBA00022598"/>
    </source>
</evidence>
<dbReference type="AlphaFoldDB" id="A0A343JA93"/>
<keyword evidence="2 4" id="KW-0547">Nucleotide-binding</keyword>
<dbReference type="GO" id="GO:0016874">
    <property type="term" value="F:ligase activity"/>
    <property type="evidence" value="ECO:0007669"/>
    <property type="project" value="UniProtKB-KW"/>
</dbReference>
<name>A0A343JA93_9CLOT</name>
<dbReference type="KEGG" id="cia:BEN51_02830"/>
<gene>
    <name evidence="6" type="ORF">BEN51_02830</name>
</gene>
<dbReference type="GO" id="GO:0005524">
    <property type="term" value="F:ATP binding"/>
    <property type="evidence" value="ECO:0007669"/>
    <property type="project" value="UniProtKB-UniRule"/>
</dbReference>
<sequence length="373" mass="42868">MKKICILGIGNAQLDAINYCKEKGYKVYACSYNDQGRDKAELDDFKIIDIKDIEGVKKYVIDNKIDIVYSVGSDIAMPTVAKVSEELNLPHFITYETAQICQNKYQLRKVLGEDFEGNVKFKLIKSKDEIDEWREYPAILKPVDSQGQRGVRLINNKIEFEKYFDDSMSYSVRKELIIEEYIDGPEVSVNAFAVNGEVIFALVSDRIVFEDLPGGIIKEHVVPTSFCSADVEKKVREIAISVMNKLGILNGPAYFQIKIMNGVPKIIEVTPRLDGCHMWNLIKHYTGVNLLSMTLDYLMRDLDVDFNEVRGKDLLKNEPKTLKFLCEETGVKYNREKYNVDKAEYLQWYYENGDIVKKINGYMEKGGYIIEKI</sequence>
<proteinExistence type="predicted"/>
<dbReference type="EMBL" id="CP016786">
    <property type="protein sequence ID" value="ASW42451.1"/>
    <property type="molecule type" value="Genomic_DNA"/>
</dbReference>
<evidence type="ECO:0000256" key="2">
    <source>
        <dbReference type="ARBA" id="ARBA00022741"/>
    </source>
</evidence>
<dbReference type="GO" id="GO:0046872">
    <property type="term" value="F:metal ion binding"/>
    <property type="evidence" value="ECO:0007669"/>
    <property type="project" value="InterPro"/>
</dbReference>
<organism evidence="6 7">
    <name type="scientific">Clostridium isatidis</name>
    <dbReference type="NCBI Taxonomy" id="182773"/>
    <lineage>
        <taxon>Bacteria</taxon>
        <taxon>Bacillati</taxon>
        <taxon>Bacillota</taxon>
        <taxon>Clostridia</taxon>
        <taxon>Eubacteriales</taxon>
        <taxon>Clostridiaceae</taxon>
        <taxon>Clostridium</taxon>
    </lineage>
</organism>
<accession>A0A343JA93</accession>
<dbReference type="Proteomes" id="UP000264883">
    <property type="component" value="Chromosome"/>
</dbReference>
<dbReference type="PANTHER" id="PTHR43585">
    <property type="entry name" value="FUMIPYRROLE BIOSYNTHESIS PROTEIN C"/>
    <property type="match status" value="1"/>
</dbReference>
<evidence type="ECO:0000259" key="5">
    <source>
        <dbReference type="PROSITE" id="PS50975"/>
    </source>
</evidence>
<feature type="domain" description="ATP-grasp" evidence="5">
    <location>
        <begin position="108"/>
        <end position="299"/>
    </location>
</feature>